<evidence type="ECO:0000256" key="7">
    <source>
        <dbReference type="ARBA" id="ARBA00023163"/>
    </source>
</evidence>
<dbReference type="GO" id="GO:0003899">
    <property type="term" value="F:DNA-directed RNA polymerase activity"/>
    <property type="evidence" value="ECO:0007669"/>
    <property type="project" value="UniProtKB-UniRule"/>
</dbReference>
<dbReference type="InterPro" id="IPR011262">
    <property type="entry name" value="DNA-dir_RNA_pol_insert"/>
</dbReference>
<comment type="domain">
    <text evidence="11">The N-terminal domain is essential for RNAP assembly and basal transcription, whereas the C-terminal domain is involved in interaction with transcriptional regulators and with upstream promoter elements.</text>
</comment>
<evidence type="ECO:0000256" key="9">
    <source>
        <dbReference type="ARBA" id="ARBA00033070"/>
    </source>
</evidence>
<name>K1XYC7_9BACT</name>
<dbReference type="HAMAP" id="MF_00059">
    <property type="entry name" value="RNApol_bact_RpoA"/>
    <property type="match status" value="1"/>
</dbReference>
<feature type="domain" description="DNA-directed RNA polymerase RpoA/D/Rpb3-type" evidence="12">
    <location>
        <begin position="22"/>
        <end position="230"/>
    </location>
</feature>
<feature type="region of interest" description="Alpha N-terminal domain (alpha-NTD)" evidence="11">
    <location>
        <begin position="1"/>
        <end position="229"/>
    </location>
</feature>
<dbReference type="SUPFAM" id="SSF56553">
    <property type="entry name" value="Insert subdomain of RNA polymerase alpha subunit"/>
    <property type="match status" value="1"/>
</dbReference>
<dbReference type="InterPro" id="IPR011263">
    <property type="entry name" value="DNA-dir_RNA_pol_RpoA/D/Rpb3"/>
</dbReference>
<comment type="similarity">
    <text evidence="1 11">Belongs to the RNA polymerase alpha chain family.</text>
</comment>
<dbReference type="Pfam" id="PF01193">
    <property type="entry name" value="RNA_pol_L"/>
    <property type="match status" value="1"/>
</dbReference>
<gene>
    <name evidence="11 13" type="primary">rpoA</name>
    <name evidence="13" type="ORF">ACD_78C00149G0007</name>
</gene>
<evidence type="ECO:0000256" key="8">
    <source>
        <dbReference type="ARBA" id="ARBA00032524"/>
    </source>
</evidence>
<comment type="caution">
    <text evidence="13">The sequence shown here is derived from an EMBL/GenBank/DDBJ whole genome shotgun (WGS) entry which is preliminary data.</text>
</comment>
<keyword evidence="4 11" id="KW-0240">DNA-directed RNA polymerase</keyword>
<keyword evidence="6 11" id="KW-0548">Nucleotidyltransferase</keyword>
<dbReference type="GO" id="GO:0006351">
    <property type="term" value="P:DNA-templated transcription"/>
    <property type="evidence" value="ECO:0007669"/>
    <property type="project" value="UniProtKB-UniRule"/>
</dbReference>
<dbReference type="AlphaFoldDB" id="K1XYC7"/>
<sequence>MHIIHHTIGVPKIIKKSIDTNEAHFSVGPLPSGYGVTIGNSLRRVMLSSIPGARVTGIKVKGVTHEYATLPGIKDSILDVMLNLKNLVALKTDSDIEWVHLVKSKAGVVTAGDIKTSSGVTILNPEMVITEIDRDGFELNMSIRIEKGVGYMGIEELKKREEDVHILLLDANFSPVQSVKYEVSSIRFGEMTNLDSLDITVKTNGVMSPEDVLRFSGDMLTSYFGLFNEEGLQIEGEFIGNIKEIIEKEKQEVKSELEKETYTPIEIMGLSPRTLNALVNGDILSIEQLTRCTEAKLSSIKGFGKKAMTEVRDALRERGFKLLGDD</sequence>
<dbReference type="InterPro" id="IPR036603">
    <property type="entry name" value="RBP11-like"/>
</dbReference>
<feature type="region of interest" description="Alpha C-terminal domain (alpha-CTD)" evidence="11">
    <location>
        <begin position="257"/>
        <end position="326"/>
    </location>
</feature>
<evidence type="ECO:0000256" key="10">
    <source>
        <dbReference type="ARBA" id="ARBA00048552"/>
    </source>
</evidence>
<evidence type="ECO:0000256" key="6">
    <source>
        <dbReference type="ARBA" id="ARBA00022695"/>
    </source>
</evidence>
<dbReference type="GO" id="GO:0003677">
    <property type="term" value="F:DNA binding"/>
    <property type="evidence" value="ECO:0007669"/>
    <property type="project" value="UniProtKB-UniRule"/>
</dbReference>
<dbReference type="InterPro" id="IPR011773">
    <property type="entry name" value="DNA-dir_RpoA"/>
</dbReference>
<dbReference type="EC" id="2.7.7.6" evidence="2 11"/>
<evidence type="ECO:0000256" key="5">
    <source>
        <dbReference type="ARBA" id="ARBA00022679"/>
    </source>
</evidence>
<comment type="subunit">
    <text evidence="11">Homodimer. The RNAP catalytic core consists of 2 alpha, 1 beta, 1 beta' and 1 omega subunit. When a sigma factor is associated with the core the holoenzyme is formed, which can initiate transcription.</text>
</comment>
<protein>
    <recommendedName>
        <fullName evidence="3 11">DNA-directed RNA polymerase subunit alpha</fullName>
        <shortName evidence="11">RNAP subunit alpha</shortName>
        <ecNumber evidence="2 11">2.7.7.6</ecNumber>
    </recommendedName>
    <alternativeName>
        <fullName evidence="9 11">RNA polymerase subunit alpha</fullName>
    </alternativeName>
    <alternativeName>
        <fullName evidence="8 11">Transcriptase subunit alpha</fullName>
    </alternativeName>
</protein>
<dbReference type="CDD" id="cd06928">
    <property type="entry name" value="RNAP_alpha_NTD"/>
    <property type="match status" value="1"/>
</dbReference>
<dbReference type="Gene3D" id="3.30.1360.10">
    <property type="entry name" value="RNA polymerase, RBP11-like subunit"/>
    <property type="match status" value="1"/>
</dbReference>
<dbReference type="SMART" id="SM00662">
    <property type="entry name" value="RPOLD"/>
    <property type="match status" value="1"/>
</dbReference>
<dbReference type="Pfam" id="PF03118">
    <property type="entry name" value="RNA_pol_A_CTD"/>
    <property type="match status" value="1"/>
</dbReference>
<evidence type="ECO:0000256" key="1">
    <source>
        <dbReference type="ARBA" id="ARBA00007123"/>
    </source>
</evidence>
<dbReference type="Gene3D" id="1.10.150.20">
    <property type="entry name" value="5' to 3' exonuclease, C-terminal subdomain"/>
    <property type="match status" value="1"/>
</dbReference>
<evidence type="ECO:0000313" key="13">
    <source>
        <dbReference type="EMBL" id="EKD30127.1"/>
    </source>
</evidence>
<dbReference type="EMBL" id="AMFJ01034149">
    <property type="protein sequence ID" value="EKD30127.1"/>
    <property type="molecule type" value="Genomic_DNA"/>
</dbReference>
<reference evidence="13" key="1">
    <citation type="journal article" date="2012" name="Science">
        <title>Fermentation, hydrogen, and sulfur metabolism in multiple uncultivated bacterial phyla.</title>
        <authorList>
            <person name="Wrighton K.C."/>
            <person name="Thomas B.C."/>
            <person name="Sharon I."/>
            <person name="Miller C.S."/>
            <person name="Castelle C.J."/>
            <person name="VerBerkmoes N.C."/>
            <person name="Wilkins M.J."/>
            <person name="Hettich R.L."/>
            <person name="Lipton M.S."/>
            <person name="Williams K.H."/>
            <person name="Long P.E."/>
            <person name="Banfield J.F."/>
        </authorList>
    </citation>
    <scope>NUCLEOTIDE SEQUENCE [LARGE SCALE GENOMIC DNA]</scope>
</reference>
<dbReference type="GO" id="GO:0005737">
    <property type="term" value="C:cytoplasm"/>
    <property type="evidence" value="ECO:0007669"/>
    <property type="project" value="UniProtKB-ARBA"/>
</dbReference>
<dbReference type="SUPFAM" id="SSF55257">
    <property type="entry name" value="RBP11-like subunits of RNA polymerase"/>
    <property type="match status" value="1"/>
</dbReference>
<dbReference type="NCBIfam" id="TIGR02027">
    <property type="entry name" value="rpoA"/>
    <property type="match status" value="1"/>
</dbReference>
<dbReference type="FunFam" id="2.170.120.12:FF:000001">
    <property type="entry name" value="DNA-directed RNA polymerase subunit alpha"/>
    <property type="match status" value="1"/>
</dbReference>
<dbReference type="GO" id="GO:0000428">
    <property type="term" value="C:DNA-directed RNA polymerase complex"/>
    <property type="evidence" value="ECO:0007669"/>
    <property type="project" value="UniProtKB-KW"/>
</dbReference>
<keyword evidence="7 11" id="KW-0804">Transcription</keyword>
<evidence type="ECO:0000256" key="4">
    <source>
        <dbReference type="ARBA" id="ARBA00022478"/>
    </source>
</evidence>
<keyword evidence="5 11" id="KW-0808">Transferase</keyword>
<evidence type="ECO:0000256" key="3">
    <source>
        <dbReference type="ARBA" id="ARBA00015972"/>
    </source>
</evidence>
<accession>K1XYC7</accession>
<dbReference type="NCBIfam" id="NF003519">
    <property type="entry name" value="PRK05182.2-5"/>
    <property type="match status" value="1"/>
</dbReference>
<dbReference type="InterPro" id="IPR036643">
    <property type="entry name" value="RNApol_insert_sf"/>
</dbReference>
<evidence type="ECO:0000259" key="12">
    <source>
        <dbReference type="SMART" id="SM00662"/>
    </source>
</evidence>
<dbReference type="Gene3D" id="2.170.120.12">
    <property type="entry name" value="DNA-directed RNA polymerase, insert domain"/>
    <property type="match status" value="1"/>
</dbReference>
<comment type="function">
    <text evidence="11">DNA-dependent RNA polymerase catalyzes the transcription of DNA into RNA using the four ribonucleoside triphosphates as substrates.</text>
</comment>
<dbReference type="SUPFAM" id="SSF47789">
    <property type="entry name" value="C-terminal domain of RNA polymerase alpha subunit"/>
    <property type="match status" value="1"/>
</dbReference>
<evidence type="ECO:0000256" key="11">
    <source>
        <dbReference type="HAMAP-Rule" id="MF_00059"/>
    </source>
</evidence>
<dbReference type="GO" id="GO:0046983">
    <property type="term" value="F:protein dimerization activity"/>
    <property type="evidence" value="ECO:0007669"/>
    <property type="project" value="InterPro"/>
</dbReference>
<evidence type="ECO:0000256" key="2">
    <source>
        <dbReference type="ARBA" id="ARBA00012418"/>
    </source>
</evidence>
<proteinExistence type="inferred from homology"/>
<dbReference type="Pfam" id="PF01000">
    <property type="entry name" value="RNA_pol_A_bac"/>
    <property type="match status" value="1"/>
</dbReference>
<comment type="catalytic activity">
    <reaction evidence="10 11">
        <text>RNA(n) + a ribonucleoside 5'-triphosphate = RNA(n+1) + diphosphate</text>
        <dbReference type="Rhea" id="RHEA:21248"/>
        <dbReference type="Rhea" id="RHEA-COMP:14527"/>
        <dbReference type="Rhea" id="RHEA-COMP:17342"/>
        <dbReference type="ChEBI" id="CHEBI:33019"/>
        <dbReference type="ChEBI" id="CHEBI:61557"/>
        <dbReference type="ChEBI" id="CHEBI:140395"/>
        <dbReference type="EC" id="2.7.7.6"/>
    </reaction>
</comment>
<dbReference type="InterPro" id="IPR011260">
    <property type="entry name" value="RNAP_asu_C"/>
</dbReference>
<organism evidence="13">
    <name type="scientific">uncultured bacterium</name>
    <name type="common">gcode 4</name>
    <dbReference type="NCBI Taxonomy" id="1234023"/>
    <lineage>
        <taxon>Bacteria</taxon>
        <taxon>environmental samples</taxon>
    </lineage>
</organism>